<accession>X1SL20</accession>
<dbReference type="InterPro" id="IPR006115">
    <property type="entry name" value="6PGDH_NADP-bd"/>
</dbReference>
<dbReference type="SUPFAM" id="SSF52540">
    <property type="entry name" value="P-loop containing nucleoside triphosphate hydrolases"/>
    <property type="match status" value="1"/>
</dbReference>
<dbReference type="InterPro" id="IPR002204">
    <property type="entry name" value="3-OH-isobutyrate_DH-rel_CS"/>
</dbReference>
<proteinExistence type="predicted"/>
<feature type="domain" description="6-phosphogluconate dehydrogenase NADP-binding" evidence="1">
    <location>
        <begin position="5"/>
        <end position="164"/>
    </location>
</feature>
<evidence type="ECO:0000259" key="1">
    <source>
        <dbReference type="Pfam" id="PF03446"/>
    </source>
</evidence>
<dbReference type="InterPro" id="IPR036291">
    <property type="entry name" value="NAD(P)-bd_dom_sf"/>
</dbReference>
<dbReference type="SUPFAM" id="SSF51735">
    <property type="entry name" value="NAD(P)-binding Rossmann-fold domains"/>
    <property type="match status" value="1"/>
</dbReference>
<sequence length="218" mass="23158">MMEKRVGFIGLGIMGMPMARNLIKAGLEVVVHDRTISKVEQMVSEGAKKADSPKELAEESPVVITIVSDTPDVESVILGENGIIEGIKADSVVIDMSTISPQATQKIAARLREKGVYMLDAPVSGGEQGAVNGTLSIMVGGDAKIFKRCQPILEAMGKNIIHVGKTLLASLLSRTFVEFGYSVIAIDADPDANLAATLGFPHPEKITPISEMSALIEE</sequence>
<feature type="non-terminal residue" evidence="2">
    <location>
        <position position="218"/>
    </location>
</feature>
<evidence type="ECO:0000313" key="2">
    <source>
        <dbReference type="EMBL" id="GAI93767.1"/>
    </source>
</evidence>
<dbReference type="AlphaFoldDB" id="X1SL20"/>
<comment type="caution">
    <text evidence="2">The sequence shown here is derived from an EMBL/GenBank/DDBJ whole genome shotgun (WGS) entry which is preliminary data.</text>
</comment>
<dbReference type="PROSITE" id="PS00895">
    <property type="entry name" value="3_HYDROXYISOBUT_DH"/>
    <property type="match status" value="1"/>
</dbReference>
<dbReference type="PANTHER" id="PTHR43060">
    <property type="entry name" value="3-HYDROXYISOBUTYRATE DEHYDROGENASE-LIKE 1, MITOCHONDRIAL-RELATED"/>
    <property type="match status" value="1"/>
</dbReference>
<reference evidence="2" key="1">
    <citation type="journal article" date="2014" name="Front. Microbiol.">
        <title>High frequency of phylogenetically diverse reductive dehalogenase-homologous genes in deep subseafloor sedimentary metagenomes.</title>
        <authorList>
            <person name="Kawai M."/>
            <person name="Futagami T."/>
            <person name="Toyoda A."/>
            <person name="Takaki Y."/>
            <person name="Nishi S."/>
            <person name="Hori S."/>
            <person name="Arai W."/>
            <person name="Tsubouchi T."/>
            <person name="Morono Y."/>
            <person name="Uchiyama I."/>
            <person name="Ito T."/>
            <person name="Fujiyama A."/>
            <person name="Inagaki F."/>
            <person name="Takami H."/>
        </authorList>
    </citation>
    <scope>NUCLEOTIDE SEQUENCE</scope>
    <source>
        <strain evidence="2">Expedition CK06-06</strain>
    </source>
</reference>
<dbReference type="GO" id="GO:0050661">
    <property type="term" value="F:NADP binding"/>
    <property type="evidence" value="ECO:0007669"/>
    <property type="project" value="InterPro"/>
</dbReference>
<gene>
    <name evidence="2" type="ORF">S12H4_34806</name>
</gene>
<dbReference type="GO" id="GO:0016491">
    <property type="term" value="F:oxidoreductase activity"/>
    <property type="evidence" value="ECO:0007669"/>
    <property type="project" value="InterPro"/>
</dbReference>
<dbReference type="Pfam" id="PF03446">
    <property type="entry name" value="NAD_binding_2"/>
    <property type="match status" value="1"/>
</dbReference>
<dbReference type="PANTHER" id="PTHR43060:SF15">
    <property type="entry name" value="3-HYDROXYISOBUTYRATE DEHYDROGENASE-LIKE 1, MITOCHONDRIAL-RELATED"/>
    <property type="match status" value="1"/>
</dbReference>
<dbReference type="InterPro" id="IPR027417">
    <property type="entry name" value="P-loop_NTPase"/>
</dbReference>
<protein>
    <recommendedName>
        <fullName evidence="1">6-phosphogluconate dehydrogenase NADP-binding domain-containing protein</fullName>
    </recommendedName>
</protein>
<dbReference type="EMBL" id="BARW01020621">
    <property type="protein sequence ID" value="GAI93767.1"/>
    <property type="molecule type" value="Genomic_DNA"/>
</dbReference>
<dbReference type="Gene3D" id="3.40.50.720">
    <property type="entry name" value="NAD(P)-binding Rossmann-like Domain"/>
    <property type="match status" value="1"/>
</dbReference>
<dbReference type="Gene3D" id="3.40.50.300">
    <property type="entry name" value="P-loop containing nucleotide triphosphate hydrolases"/>
    <property type="match status" value="1"/>
</dbReference>
<name>X1SL20_9ZZZZ</name>
<organism evidence="2">
    <name type="scientific">marine sediment metagenome</name>
    <dbReference type="NCBI Taxonomy" id="412755"/>
    <lineage>
        <taxon>unclassified sequences</taxon>
        <taxon>metagenomes</taxon>
        <taxon>ecological metagenomes</taxon>
    </lineage>
</organism>